<feature type="transmembrane region" description="Helical" evidence="6">
    <location>
        <begin position="61"/>
        <end position="82"/>
    </location>
</feature>
<name>B4RH24_PHEZH</name>
<dbReference type="PANTHER" id="PTHR23505">
    <property type="entry name" value="SPINSTER"/>
    <property type="match status" value="1"/>
</dbReference>
<dbReference type="RefSeq" id="WP_012523110.1">
    <property type="nucleotide sequence ID" value="NC_011144.1"/>
</dbReference>
<dbReference type="Gene3D" id="1.20.1250.20">
    <property type="entry name" value="MFS general substrate transporter like domains"/>
    <property type="match status" value="2"/>
</dbReference>
<dbReference type="eggNOG" id="COG2271">
    <property type="taxonomic scope" value="Bacteria"/>
</dbReference>
<evidence type="ECO:0000313" key="8">
    <source>
        <dbReference type="EMBL" id="ACG78972.1"/>
    </source>
</evidence>
<dbReference type="EMBL" id="CP000747">
    <property type="protein sequence ID" value="ACG78972.1"/>
    <property type="molecule type" value="Genomic_DNA"/>
</dbReference>
<evidence type="ECO:0000259" key="7">
    <source>
        <dbReference type="PROSITE" id="PS50850"/>
    </source>
</evidence>
<feature type="transmembrane region" description="Helical" evidence="6">
    <location>
        <begin position="20"/>
        <end position="41"/>
    </location>
</feature>
<keyword evidence="9" id="KW-1185">Reference proteome</keyword>
<dbReference type="GO" id="GO:0016020">
    <property type="term" value="C:membrane"/>
    <property type="evidence" value="ECO:0007669"/>
    <property type="project" value="UniProtKB-SubCell"/>
</dbReference>
<dbReference type="KEGG" id="pzu:PHZ_c2563"/>
<feature type="transmembrane region" description="Helical" evidence="6">
    <location>
        <begin position="115"/>
        <end position="137"/>
    </location>
</feature>
<keyword evidence="3 6" id="KW-0812">Transmembrane</keyword>
<protein>
    <submittedName>
        <fullName evidence="8">Permease of the major facilitator superfamily</fullName>
    </submittedName>
</protein>
<dbReference type="HOGENOM" id="CLU_001265_5_12_5"/>
<dbReference type="AlphaFoldDB" id="B4RH24"/>
<keyword evidence="4 6" id="KW-1133">Transmembrane helix</keyword>
<dbReference type="SUPFAM" id="SSF103473">
    <property type="entry name" value="MFS general substrate transporter"/>
    <property type="match status" value="1"/>
</dbReference>
<keyword evidence="5 6" id="KW-0472">Membrane</keyword>
<reference evidence="8 9" key="1">
    <citation type="journal article" date="2008" name="BMC Genomics">
        <title>Complete genome of Phenylobacterium zucineum - a novel facultative intracellular bacterium isolated from human erythroleukemia cell line K562.</title>
        <authorList>
            <person name="Luo Y."/>
            <person name="Xu X."/>
            <person name="Ding Z."/>
            <person name="Liu Z."/>
            <person name="Zhang B."/>
            <person name="Yan Z."/>
            <person name="Sun J."/>
            <person name="Hu S."/>
            <person name="Hu X."/>
        </authorList>
    </citation>
    <scope>NUCLEOTIDE SEQUENCE [LARGE SCALE GENOMIC DNA]</scope>
    <source>
        <strain evidence="8 9">HLK1</strain>
    </source>
</reference>
<feature type="transmembrane region" description="Helical" evidence="6">
    <location>
        <begin position="407"/>
        <end position="426"/>
    </location>
</feature>
<dbReference type="InterPro" id="IPR036259">
    <property type="entry name" value="MFS_trans_sf"/>
</dbReference>
<sequence>MTAGTAAQGKSGETKASPEAWWMLAVLFGLYTFSFIDRYVITIMVPEIKQSLGLSDFEMGIILGPAFAIVYSICGLPLGWVADRFPRRWVVFIGVAVFGLATAASGLAGSFVGLFLARMFIGIGEASLSPAAYSLMADKFPRNLFGTASAVYNTAAKVGTASALTLGGLAMGLAAGMELQVPGLGAMEPWRMVFLMVGVPVMLLSLLVFTFSEPPRTAIPKLADGEKAHNILSFLNAEKRVLAPMLLGFSLMAVCSFALASWAPTYIARRFEWGPAQYGPILGAVSLAAALTLVFKGAIVDWLYTRGGKDAYVRFYTWLLMGTAPIAVVTFFIPDPLLFMACYGVIQVVALPTIVFLSAAVQLIVPGHLRGQMTAVFLFCLTVVGGSTGPVLVASLTDFVFRDDAMVGYSMAIVLCSAIPLALALLRYSLRPLREAVLKVEARQEAEIVWSSDAAPATSGRH</sequence>
<evidence type="ECO:0000256" key="4">
    <source>
        <dbReference type="ARBA" id="ARBA00022989"/>
    </source>
</evidence>
<evidence type="ECO:0000256" key="6">
    <source>
        <dbReference type="SAM" id="Phobius"/>
    </source>
</evidence>
<evidence type="ECO:0000256" key="3">
    <source>
        <dbReference type="ARBA" id="ARBA00022692"/>
    </source>
</evidence>
<evidence type="ECO:0000313" key="9">
    <source>
        <dbReference type="Proteomes" id="UP000001868"/>
    </source>
</evidence>
<evidence type="ECO:0000256" key="1">
    <source>
        <dbReference type="ARBA" id="ARBA00004141"/>
    </source>
</evidence>
<dbReference type="GO" id="GO:0022857">
    <property type="term" value="F:transmembrane transporter activity"/>
    <property type="evidence" value="ECO:0007669"/>
    <property type="project" value="InterPro"/>
</dbReference>
<dbReference type="InterPro" id="IPR044770">
    <property type="entry name" value="MFS_spinster-like"/>
</dbReference>
<dbReference type="InterPro" id="IPR020846">
    <property type="entry name" value="MFS_dom"/>
</dbReference>
<proteinExistence type="predicted"/>
<comment type="subcellular location">
    <subcellularLocation>
        <location evidence="1">Membrane</location>
        <topology evidence="1">Multi-pass membrane protein</topology>
    </subcellularLocation>
</comment>
<evidence type="ECO:0000256" key="5">
    <source>
        <dbReference type="ARBA" id="ARBA00023136"/>
    </source>
</evidence>
<dbReference type="PANTHER" id="PTHR23505:SF79">
    <property type="entry name" value="PROTEIN SPINSTER"/>
    <property type="match status" value="1"/>
</dbReference>
<feature type="transmembrane region" description="Helical" evidence="6">
    <location>
        <begin position="345"/>
        <end position="365"/>
    </location>
</feature>
<dbReference type="STRING" id="450851.PHZ_c2563"/>
<evidence type="ECO:0000256" key="2">
    <source>
        <dbReference type="ARBA" id="ARBA00022448"/>
    </source>
</evidence>
<feature type="transmembrane region" description="Helical" evidence="6">
    <location>
        <begin position="315"/>
        <end position="333"/>
    </location>
</feature>
<organism evidence="8 9">
    <name type="scientific">Phenylobacterium zucineum (strain HLK1)</name>
    <dbReference type="NCBI Taxonomy" id="450851"/>
    <lineage>
        <taxon>Bacteria</taxon>
        <taxon>Pseudomonadati</taxon>
        <taxon>Pseudomonadota</taxon>
        <taxon>Alphaproteobacteria</taxon>
        <taxon>Caulobacterales</taxon>
        <taxon>Caulobacteraceae</taxon>
        <taxon>Phenylobacterium</taxon>
    </lineage>
</organism>
<dbReference type="OrthoDB" id="7497327at2"/>
<dbReference type="InterPro" id="IPR011701">
    <property type="entry name" value="MFS"/>
</dbReference>
<dbReference type="Proteomes" id="UP000001868">
    <property type="component" value="Chromosome"/>
</dbReference>
<feature type="transmembrane region" description="Helical" evidence="6">
    <location>
        <begin position="377"/>
        <end position="401"/>
    </location>
</feature>
<dbReference type="PROSITE" id="PS50850">
    <property type="entry name" value="MFS"/>
    <property type="match status" value="1"/>
</dbReference>
<feature type="transmembrane region" description="Helical" evidence="6">
    <location>
        <begin position="281"/>
        <end position="303"/>
    </location>
</feature>
<feature type="domain" description="Major facilitator superfamily (MFS) profile" evidence="7">
    <location>
        <begin position="23"/>
        <end position="435"/>
    </location>
</feature>
<keyword evidence="2" id="KW-0813">Transport</keyword>
<feature type="transmembrane region" description="Helical" evidence="6">
    <location>
        <begin position="189"/>
        <end position="211"/>
    </location>
</feature>
<gene>
    <name evidence="8" type="ordered locus">PHZ_c2563</name>
</gene>
<dbReference type="Pfam" id="PF07690">
    <property type="entry name" value="MFS_1"/>
    <property type="match status" value="1"/>
</dbReference>
<feature type="transmembrane region" description="Helical" evidence="6">
    <location>
        <begin position="241"/>
        <end position="261"/>
    </location>
</feature>
<feature type="transmembrane region" description="Helical" evidence="6">
    <location>
        <begin position="89"/>
        <end position="109"/>
    </location>
</feature>
<accession>B4RH24</accession>
<feature type="transmembrane region" description="Helical" evidence="6">
    <location>
        <begin position="158"/>
        <end position="177"/>
    </location>
</feature>